<accession>A0ACC0A6Z3</accession>
<organism evidence="1 2">
    <name type="scientific">Catharanthus roseus</name>
    <name type="common">Madagascar periwinkle</name>
    <name type="synonym">Vinca rosea</name>
    <dbReference type="NCBI Taxonomy" id="4058"/>
    <lineage>
        <taxon>Eukaryota</taxon>
        <taxon>Viridiplantae</taxon>
        <taxon>Streptophyta</taxon>
        <taxon>Embryophyta</taxon>
        <taxon>Tracheophyta</taxon>
        <taxon>Spermatophyta</taxon>
        <taxon>Magnoliopsida</taxon>
        <taxon>eudicotyledons</taxon>
        <taxon>Gunneridae</taxon>
        <taxon>Pentapetalae</taxon>
        <taxon>asterids</taxon>
        <taxon>lamiids</taxon>
        <taxon>Gentianales</taxon>
        <taxon>Apocynaceae</taxon>
        <taxon>Rauvolfioideae</taxon>
        <taxon>Vinceae</taxon>
        <taxon>Catharanthinae</taxon>
        <taxon>Catharanthus</taxon>
    </lineage>
</organism>
<name>A0ACC0A6Z3_CATRO</name>
<proteinExistence type="predicted"/>
<gene>
    <name evidence="1" type="ORF">M9H77_25154</name>
</gene>
<keyword evidence="2" id="KW-1185">Reference proteome</keyword>
<dbReference type="EMBL" id="CM044706">
    <property type="protein sequence ID" value="KAI5656361.1"/>
    <property type="molecule type" value="Genomic_DNA"/>
</dbReference>
<sequence>MSSGKDREGDLWDDSVLIEAFNDSISKYKKMHNMQQKISPGGAGKANSCIEDPANLVDAHDAERYADINSENPIASNSKDEIDETGNKSTVKESSCLEAEASDNHFNSSDGKYFEHEPTVHPNSQGPEDYNQLLNKYYELEDQRQKVLQQLNQFGYGNYNFESGIATSEHHQTSASQAHWGLTGSACPYGCQSWITCCSSEPSCCFSKDYPKKSYAPAEAACSKESVSLEDTDIVKTAKAVAERALSSLKEQVSNNSEACVNEGQEKQSETHGGSETDLSMLLNAWYNAGFYTGKYVSEHSLEKNRRS</sequence>
<comment type="caution">
    <text evidence="1">The sequence shown here is derived from an EMBL/GenBank/DDBJ whole genome shotgun (WGS) entry which is preliminary data.</text>
</comment>
<evidence type="ECO:0000313" key="2">
    <source>
        <dbReference type="Proteomes" id="UP001060085"/>
    </source>
</evidence>
<protein>
    <submittedName>
        <fullName evidence="1">Uncharacterized protein</fullName>
    </submittedName>
</protein>
<evidence type="ECO:0000313" key="1">
    <source>
        <dbReference type="EMBL" id="KAI5656361.1"/>
    </source>
</evidence>
<reference evidence="2" key="1">
    <citation type="journal article" date="2023" name="Nat. Plants">
        <title>Single-cell RNA sequencing provides a high-resolution roadmap for understanding the multicellular compartmentation of specialized metabolism.</title>
        <authorList>
            <person name="Sun S."/>
            <person name="Shen X."/>
            <person name="Li Y."/>
            <person name="Li Y."/>
            <person name="Wang S."/>
            <person name="Li R."/>
            <person name="Zhang H."/>
            <person name="Shen G."/>
            <person name="Guo B."/>
            <person name="Wei J."/>
            <person name="Xu J."/>
            <person name="St-Pierre B."/>
            <person name="Chen S."/>
            <person name="Sun C."/>
        </authorList>
    </citation>
    <scope>NUCLEOTIDE SEQUENCE [LARGE SCALE GENOMIC DNA]</scope>
</reference>
<dbReference type="Proteomes" id="UP001060085">
    <property type="component" value="Linkage Group LG06"/>
</dbReference>